<protein>
    <submittedName>
        <fullName evidence="4">Replication-associated recombination protein A</fullName>
    </submittedName>
</protein>
<evidence type="ECO:0000259" key="3">
    <source>
        <dbReference type="SMART" id="SM00382"/>
    </source>
</evidence>
<accession>A0ABW4V678</accession>
<dbReference type="InterPro" id="IPR008921">
    <property type="entry name" value="DNA_pol3_clamp-load_cplx_C"/>
</dbReference>
<dbReference type="PANTHER" id="PTHR13779:SF7">
    <property type="entry name" value="ATPASE WRNIP1"/>
    <property type="match status" value="1"/>
</dbReference>
<dbReference type="InterPro" id="IPR027417">
    <property type="entry name" value="P-loop_NTPase"/>
</dbReference>
<dbReference type="Gene3D" id="1.10.3710.10">
    <property type="entry name" value="DNA polymerase III clamp loader subunits, C-terminal domain"/>
    <property type="match status" value="1"/>
</dbReference>
<keyword evidence="1" id="KW-0547">Nucleotide-binding</keyword>
<dbReference type="InterPro" id="IPR021886">
    <property type="entry name" value="MgsA_C"/>
</dbReference>
<organism evidence="4 5">
    <name type="scientific">Promicromonospora aerolata</name>
    <dbReference type="NCBI Taxonomy" id="195749"/>
    <lineage>
        <taxon>Bacteria</taxon>
        <taxon>Bacillati</taxon>
        <taxon>Actinomycetota</taxon>
        <taxon>Actinomycetes</taxon>
        <taxon>Micrococcales</taxon>
        <taxon>Promicromonosporaceae</taxon>
        <taxon>Promicromonospora</taxon>
    </lineage>
</organism>
<dbReference type="InterPro" id="IPR051314">
    <property type="entry name" value="AAA_ATPase_RarA/MGS1/WRNIP1"/>
</dbReference>
<dbReference type="RefSeq" id="WP_377183885.1">
    <property type="nucleotide sequence ID" value="NZ_JBHUHF010000001.1"/>
</dbReference>
<dbReference type="Gene3D" id="1.10.8.60">
    <property type="match status" value="1"/>
</dbReference>
<evidence type="ECO:0000313" key="4">
    <source>
        <dbReference type="EMBL" id="MFD2024132.1"/>
    </source>
</evidence>
<dbReference type="Pfam" id="PF12002">
    <property type="entry name" value="MgsA_C"/>
    <property type="match status" value="1"/>
</dbReference>
<dbReference type="CDD" id="cd00009">
    <property type="entry name" value="AAA"/>
    <property type="match status" value="1"/>
</dbReference>
<reference evidence="5" key="1">
    <citation type="journal article" date="2019" name="Int. J. Syst. Evol. Microbiol.">
        <title>The Global Catalogue of Microorganisms (GCM) 10K type strain sequencing project: providing services to taxonomists for standard genome sequencing and annotation.</title>
        <authorList>
            <consortium name="The Broad Institute Genomics Platform"/>
            <consortium name="The Broad Institute Genome Sequencing Center for Infectious Disease"/>
            <person name="Wu L."/>
            <person name="Ma J."/>
        </authorList>
    </citation>
    <scope>NUCLEOTIDE SEQUENCE [LARGE SCALE GENOMIC DNA]</scope>
    <source>
        <strain evidence="5">CCM 7043</strain>
    </source>
</reference>
<dbReference type="InterPro" id="IPR003593">
    <property type="entry name" value="AAA+_ATPase"/>
</dbReference>
<dbReference type="SMART" id="SM00382">
    <property type="entry name" value="AAA"/>
    <property type="match status" value="1"/>
</dbReference>
<dbReference type="Gene3D" id="1.20.272.10">
    <property type="match status" value="1"/>
</dbReference>
<dbReference type="InterPro" id="IPR008824">
    <property type="entry name" value="RuvB-like_N"/>
</dbReference>
<dbReference type="PANTHER" id="PTHR13779">
    <property type="entry name" value="WERNER HELICASE-INTERACTING PROTEIN 1 FAMILY MEMBER"/>
    <property type="match status" value="1"/>
</dbReference>
<dbReference type="SUPFAM" id="SSF48019">
    <property type="entry name" value="post-AAA+ oligomerization domain-like"/>
    <property type="match status" value="1"/>
</dbReference>
<dbReference type="Pfam" id="PF16193">
    <property type="entry name" value="AAA_assoc_2"/>
    <property type="match status" value="1"/>
</dbReference>
<name>A0ABW4V678_9MICO</name>
<comment type="caution">
    <text evidence="4">The sequence shown here is derived from an EMBL/GenBank/DDBJ whole genome shotgun (WGS) entry which is preliminary data.</text>
</comment>
<keyword evidence="5" id="KW-1185">Reference proteome</keyword>
<gene>
    <name evidence="4" type="ORF">ACFSL2_01255</name>
</gene>
<dbReference type="Proteomes" id="UP001597338">
    <property type="component" value="Unassembled WGS sequence"/>
</dbReference>
<feature type="domain" description="AAA+ ATPase" evidence="3">
    <location>
        <begin position="42"/>
        <end position="159"/>
    </location>
</feature>
<dbReference type="Pfam" id="PF05496">
    <property type="entry name" value="RuvB_N"/>
    <property type="match status" value="1"/>
</dbReference>
<keyword evidence="2" id="KW-0067">ATP-binding</keyword>
<sequence length="433" mass="46071">MTGNAPLGARMRPTVLSEVVGQNHLIFPGSPLEQLASGQGAPAVSVLLYGPPGCGKTTIASVIALETRRRFVELSATSAGVADVRRTLAAAQKALDVDGTQTLVFIDEIHRFSKAQQDVLLPAVESGTISLIGATTENPSFSVNPALVSRSILMVLRPLSSRDIVAVLGRALEHDPQVSATGIGFEDSALDVIADSSSGDVRQALNRLETAVATAQAAGKHSIDHEILEQTAGSALQRYDRDGDQHYDVVSAFIKSMRGSDPDAALHWLARMIEAGEDPRFIARRLVVHASEDVGMADPSVLSIAVAAAQAVQLVGMPEARINLAHAAIAIATAPKSPAVIRGIDSALRDVRQGMTGEVPVHLRDAHYPGAKALGHGQGYLFPHDYDHGVVAQQYLPDQVRDREYYTPTTNGFENTVRTRLDAIEQLADEQSA</sequence>
<dbReference type="Gene3D" id="3.40.50.300">
    <property type="entry name" value="P-loop containing nucleotide triphosphate hydrolases"/>
    <property type="match status" value="1"/>
</dbReference>
<proteinExistence type="predicted"/>
<evidence type="ECO:0000256" key="2">
    <source>
        <dbReference type="ARBA" id="ARBA00022840"/>
    </source>
</evidence>
<dbReference type="CDD" id="cd18139">
    <property type="entry name" value="HLD_clamp_RarA"/>
    <property type="match status" value="1"/>
</dbReference>
<dbReference type="InterPro" id="IPR032423">
    <property type="entry name" value="AAA_assoc_2"/>
</dbReference>
<evidence type="ECO:0000313" key="5">
    <source>
        <dbReference type="Proteomes" id="UP001597338"/>
    </source>
</evidence>
<evidence type="ECO:0000256" key="1">
    <source>
        <dbReference type="ARBA" id="ARBA00022741"/>
    </source>
</evidence>
<dbReference type="SUPFAM" id="SSF52540">
    <property type="entry name" value="P-loop containing nucleoside triphosphate hydrolases"/>
    <property type="match status" value="1"/>
</dbReference>
<dbReference type="EMBL" id="JBHUHF010000001">
    <property type="protein sequence ID" value="MFD2024132.1"/>
    <property type="molecule type" value="Genomic_DNA"/>
</dbReference>